<dbReference type="EMBL" id="AZBU02000008">
    <property type="protein sequence ID" value="TKR67245.1"/>
    <property type="molecule type" value="Genomic_DNA"/>
</dbReference>
<name>A0A4V5ZZF0_STECR</name>
<dbReference type="AlphaFoldDB" id="A0A4V5ZZF0"/>
<proteinExistence type="predicted"/>
<gene>
    <name evidence="1" type="ORF">L596_023428</name>
</gene>
<keyword evidence="2" id="KW-1185">Reference proteome</keyword>
<reference evidence="1 2" key="2">
    <citation type="journal article" date="2019" name="G3 (Bethesda)">
        <title>Hybrid Assembly of the Genome of the Entomopathogenic Nematode Steinernema carpocapsae Identifies the X-Chromosome.</title>
        <authorList>
            <person name="Serra L."/>
            <person name="Macchietto M."/>
            <person name="Macias-Munoz A."/>
            <person name="McGill C.J."/>
            <person name="Rodriguez I.M."/>
            <person name="Rodriguez B."/>
            <person name="Murad R."/>
            <person name="Mortazavi A."/>
        </authorList>
    </citation>
    <scope>NUCLEOTIDE SEQUENCE [LARGE SCALE GENOMIC DNA]</scope>
    <source>
        <strain evidence="1 2">ALL</strain>
    </source>
</reference>
<evidence type="ECO:0000313" key="2">
    <source>
        <dbReference type="Proteomes" id="UP000298663"/>
    </source>
</evidence>
<organism evidence="1 2">
    <name type="scientific">Steinernema carpocapsae</name>
    <name type="common">Entomopathogenic nematode</name>
    <dbReference type="NCBI Taxonomy" id="34508"/>
    <lineage>
        <taxon>Eukaryota</taxon>
        <taxon>Metazoa</taxon>
        <taxon>Ecdysozoa</taxon>
        <taxon>Nematoda</taxon>
        <taxon>Chromadorea</taxon>
        <taxon>Rhabditida</taxon>
        <taxon>Tylenchina</taxon>
        <taxon>Panagrolaimomorpha</taxon>
        <taxon>Strongyloidoidea</taxon>
        <taxon>Steinernematidae</taxon>
        <taxon>Steinernema</taxon>
    </lineage>
</organism>
<accession>A0A4V5ZZF0</accession>
<sequence>MRKLAKEHNVSRGTMQNRFRDDFGLKSYKFSKNPMPRLLDACIAVDGSHFEYTLLFLVQNFLLFLMVY</sequence>
<reference evidence="1 2" key="1">
    <citation type="journal article" date="2015" name="Genome Biol.">
        <title>Comparative genomics of Steinernema reveals deeply conserved gene regulatory networks.</title>
        <authorList>
            <person name="Dillman A.R."/>
            <person name="Macchietto M."/>
            <person name="Porter C.F."/>
            <person name="Rogers A."/>
            <person name="Williams B."/>
            <person name="Antoshechkin I."/>
            <person name="Lee M.M."/>
            <person name="Goodwin Z."/>
            <person name="Lu X."/>
            <person name="Lewis E.E."/>
            <person name="Goodrich-Blair H."/>
            <person name="Stock S.P."/>
            <person name="Adams B.J."/>
            <person name="Sternberg P.W."/>
            <person name="Mortazavi A."/>
        </authorList>
    </citation>
    <scope>NUCLEOTIDE SEQUENCE [LARGE SCALE GENOMIC DNA]</scope>
    <source>
        <strain evidence="1 2">ALL</strain>
    </source>
</reference>
<dbReference type="Proteomes" id="UP000298663">
    <property type="component" value="Unassembled WGS sequence"/>
</dbReference>
<protein>
    <submittedName>
        <fullName evidence="1">Uncharacterized protein</fullName>
    </submittedName>
</protein>
<comment type="caution">
    <text evidence="1">The sequence shown here is derived from an EMBL/GenBank/DDBJ whole genome shotgun (WGS) entry which is preliminary data.</text>
</comment>
<evidence type="ECO:0000313" key="1">
    <source>
        <dbReference type="EMBL" id="TKR67245.1"/>
    </source>
</evidence>